<dbReference type="PRINTS" id="PR00081">
    <property type="entry name" value="GDHRDH"/>
</dbReference>
<dbReference type="EMBL" id="JACIDS010000005">
    <property type="protein sequence ID" value="MBB3933238.1"/>
    <property type="molecule type" value="Genomic_DNA"/>
</dbReference>
<dbReference type="GO" id="GO:0035527">
    <property type="term" value="F:3-hydroxypropionate dehydrogenase (NADP+) activity"/>
    <property type="evidence" value="ECO:0007669"/>
    <property type="project" value="UniProtKB-EC"/>
</dbReference>
<dbReference type="InterPro" id="IPR036291">
    <property type="entry name" value="NAD(P)-bd_dom_sf"/>
</dbReference>
<protein>
    <recommendedName>
        <fullName evidence="6">NADP-dependent 3-hydroxy acid dehydrogenase YdfG</fullName>
        <ecNumber evidence="4">1.1.1.298</ecNumber>
        <ecNumber evidence="5">1.1.1.381</ecNumber>
    </recommendedName>
    <alternativeName>
        <fullName evidence="8">L-allo-threonine dehydrogenase</fullName>
    </alternativeName>
    <alternativeName>
        <fullName evidence="7">Malonic semialdehyde reductase</fullName>
    </alternativeName>
</protein>
<proteinExistence type="inferred from homology"/>
<evidence type="ECO:0000256" key="11">
    <source>
        <dbReference type="RuleBase" id="RU000363"/>
    </source>
</evidence>
<comment type="similarity">
    <text evidence="1 11">Belongs to the short-chain dehydrogenases/reductases (SDR) family.</text>
</comment>
<dbReference type="InterPro" id="IPR020904">
    <property type="entry name" value="Sc_DH/Rdtase_CS"/>
</dbReference>
<evidence type="ECO:0000256" key="8">
    <source>
        <dbReference type="ARBA" id="ARBA00044349"/>
    </source>
</evidence>
<evidence type="ECO:0000256" key="10">
    <source>
        <dbReference type="ARBA" id="ARBA00047274"/>
    </source>
</evidence>
<comment type="caution">
    <text evidence="12">The sequence shown here is derived from an EMBL/GenBank/DDBJ whole genome shotgun (WGS) entry which is preliminary data.</text>
</comment>
<organism evidence="12 13">
    <name type="scientific">Kaistia hirudinis</name>
    <dbReference type="NCBI Taxonomy" id="1293440"/>
    <lineage>
        <taxon>Bacteria</taxon>
        <taxon>Pseudomonadati</taxon>
        <taxon>Pseudomonadota</taxon>
        <taxon>Alphaproteobacteria</taxon>
        <taxon>Hyphomicrobiales</taxon>
        <taxon>Kaistiaceae</taxon>
        <taxon>Kaistia</taxon>
    </lineage>
</organism>
<evidence type="ECO:0000256" key="7">
    <source>
        <dbReference type="ARBA" id="ARBA00044271"/>
    </source>
</evidence>
<dbReference type="Gene3D" id="3.40.50.720">
    <property type="entry name" value="NAD(P)-binding Rossmann-like Domain"/>
    <property type="match status" value="1"/>
</dbReference>
<evidence type="ECO:0000256" key="9">
    <source>
        <dbReference type="ARBA" id="ARBA00045650"/>
    </source>
</evidence>
<dbReference type="InterPro" id="IPR002347">
    <property type="entry name" value="SDR_fam"/>
</dbReference>
<comment type="function">
    <text evidence="9">NADP-dependent dehydrogenase with broad substrate specificity acting on 3-hydroxy acids. Catalyzes the NADP-dependent oxidation of L-allo-threonine to L-2-amino-3-keto-butyrate, which is spontaneously decarboxylated into aminoacetone. Also acts on D-threonine, L-serine, D-serine, D-3-hydroxyisobutyrate, L-3-hydroxyisobutyrate, D-glycerate and L-glycerate. Able to catalyze the reduction of the malonic semialdehyde to 3-hydroxypropionic acid. YdfG is apparently supplementing RutE, the presumed malonic semialdehyde reductase involved in pyrimidine degradation since both are able to detoxify malonic semialdehyde.</text>
</comment>
<dbReference type="PANTHER" id="PTHR43086">
    <property type="entry name" value="VERY-LONG-CHAIN 3-OXOOACYL-COA REDUCTASE"/>
    <property type="match status" value="1"/>
</dbReference>
<dbReference type="PIRSF" id="PIRSF000126">
    <property type="entry name" value="11-beta-HSD1"/>
    <property type="match status" value="1"/>
</dbReference>
<dbReference type="AlphaFoldDB" id="A0A840AVP6"/>
<name>A0A840AVP6_9HYPH</name>
<evidence type="ECO:0000256" key="6">
    <source>
        <dbReference type="ARBA" id="ARBA00044065"/>
    </source>
</evidence>
<evidence type="ECO:0000256" key="2">
    <source>
        <dbReference type="ARBA" id="ARBA00023002"/>
    </source>
</evidence>
<reference evidence="12 13" key="1">
    <citation type="submission" date="2020-08" db="EMBL/GenBank/DDBJ databases">
        <title>Genomic Encyclopedia of Type Strains, Phase IV (KMG-IV): sequencing the most valuable type-strain genomes for metagenomic binning, comparative biology and taxonomic classification.</title>
        <authorList>
            <person name="Goeker M."/>
        </authorList>
    </citation>
    <scope>NUCLEOTIDE SEQUENCE [LARGE SCALE GENOMIC DNA]</scope>
    <source>
        <strain evidence="12 13">DSM 25966</strain>
    </source>
</reference>
<gene>
    <name evidence="12" type="ORF">GGR25_004302</name>
</gene>
<accession>A0A840AVP6</accession>
<dbReference type="PRINTS" id="PR00080">
    <property type="entry name" value="SDRFAMILY"/>
</dbReference>
<evidence type="ECO:0000256" key="4">
    <source>
        <dbReference type="ARBA" id="ARBA00044050"/>
    </source>
</evidence>
<dbReference type="Pfam" id="PF00106">
    <property type="entry name" value="adh_short"/>
    <property type="match status" value="1"/>
</dbReference>
<evidence type="ECO:0000256" key="1">
    <source>
        <dbReference type="ARBA" id="ARBA00006484"/>
    </source>
</evidence>
<evidence type="ECO:0000256" key="3">
    <source>
        <dbReference type="ARBA" id="ARBA00043812"/>
    </source>
</evidence>
<sequence>MTHSHSTKPGTAIVTGASSGIGKVYADRLAARGYDLVLVARREERLKDIAADLRQRYGVNADVLVADLSRPDGTAAVADRLSRDASVSLLVNNAGFSALKPLTNTPDPVITDMIGLNVTALTLLSKAALAAFKQRNAGTLVNIGSGAGFAPYPGIPVYGSTKAYVYLFTQSLQGEVEGTAVRVQLVLPGAVVSEGWDVAGGADLDPLPESIVMTTEDCVDAALAGLDQGERVTAPSLHDDASLRDYEGLTGRLLQSMFDGRPAARYRVGS</sequence>
<dbReference type="RefSeq" id="WP_183400874.1">
    <property type="nucleotide sequence ID" value="NZ_JACIDS010000005.1"/>
</dbReference>
<dbReference type="PANTHER" id="PTHR43086:SF3">
    <property type="entry name" value="NADP-DEPENDENT 3-HYDROXY ACID DEHYDROGENASE YDFG"/>
    <property type="match status" value="1"/>
</dbReference>
<keyword evidence="13" id="KW-1185">Reference proteome</keyword>
<evidence type="ECO:0000256" key="5">
    <source>
        <dbReference type="ARBA" id="ARBA00044059"/>
    </source>
</evidence>
<keyword evidence="2" id="KW-0560">Oxidoreductase</keyword>
<dbReference type="SUPFAM" id="SSF51735">
    <property type="entry name" value="NAD(P)-binding Rossmann-fold domains"/>
    <property type="match status" value="1"/>
</dbReference>
<comment type="catalytic activity">
    <reaction evidence="3">
        <text>L-allo-threonine + NADP(+) = aminoacetone + CO2 + NADPH</text>
        <dbReference type="Rhea" id="RHEA:43524"/>
        <dbReference type="ChEBI" id="CHEBI:16526"/>
        <dbReference type="ChEBI" id="CHEBI:57783"/>
        <dbReference type="ChEBI" id="CHEBI:58320"/>
        <dbReference type="ChEBI" id="CHEBI:58349"/>
        <dbReference type="ChEBI" id="CHEBI:58585"/>
        <dbReference type="EC" id="1.1.1.381"/>
    </reaction>
</comment>
<dbReference type="PROSITE" id="PS00061">
    <property type="entry name" value="ADH_SHORT"/>
    <property type="match status" value="1"/>
</dbReference>
<dbReference type="Proteomes" id="UP000553963">
    <property type="component" value="Unassembled WGS sequence"/>
</dbReference>
<evidence type="ECO:0000313" key="13">
    <source>
        <dbReference type="Proteomes" id="UP000553963"/>
    </source>
</evidence>
<dbReference type="EC" id="1.1.1.381" evidence="5"/>
<comment type="catalytic activity">
    <reaction evidence="10">
        <text>3-hydroxypropanoate + NADP(+) = 3-oxopropanoate + NADPH + H(+)</text>
        <dbReference type="Rhea" id="RHEA:26438"/>
        <dbReference type="ChEBI" id="CHEBI:15378"/>
        <dbReference type="ChEBI" id="CHEBI:16510"/>
        <dbReference type="ChEBI" id="CHEBI:33190"/>
        <dbReference type="ChEBI" id="CHEBI:57783"/>
        <dbReference type="ChEBI" id="CHEBI:58349"/>
        <dbReference type="EC" id="1.1.1.298"/>
    </reaction>
</comment>
<evidence type="ECO:0000313" key="12">
    <source>
        <dbReference type="EMBL" id="MBB3933238.1"/>
    </source>
</evidence>
<dbReference type="EC" id="1.1.1.298" evidence="4"/>